<dbReference type="InterPro" id="IPR044924">
    <property type="entry name" value="HAD-SF_hydro_IA_REG-2-like_cap"/>
</dbReference>
<dbReference type="PANTHER" id="PTHR46191">
    <property type="match status" value="1"/>
</dbReference>
<reference evidence="1" key="1">
    <citation type="journal article" date="2020" name="Stud. Mycol.">
        <title>101 Dothideomycetes genomes: a test case for predicting lifestyles and emergence of pathogens.</title>
        <authorList>
            <person name="Haridas S."/>
            <person name="Albert R."/>
            <person name="Binder M."/>
            <person name="Bloem J."/>
            <person name="Labutti K."/>
            <person name="Salamov A."/>
            <person name="Andreopoulos B."/>
            <person name="Baker S."/>
            <person name="Barry K."/>
            <person name="Bills G."/>
            <person name="Bluhm B."/>
            <person name="Cannon C."/>
            <person name="Castanera R."/>
            <person name="Culley D."/>
            <person name="Daum C."/>
            <person name="Ezra D."/>
            <person name="Gonzalez J."/>
            <person name="Henrissat B."/>
            <person name="Kuo A."/>
            <person name="Liang C."/>
            <person name="Lipzen A."/>
            <person name="Lutzoni F."/>
            <person name="Magnuson J."/>
            <person name="Mondo S."/>
            <person name="Nolan M."/>
            <person name="Ohm R."/>
            <person name="Pangilinan J."/>
            <person name="Park H.-J."/>
            <person name="Ramirez L."/>
            <person name="Alfaro M."/>
            <person name="Sun H."/>
            <person name="Tritt A."/>
            <person name="Yoshinaga Y."/>
            <person name="Zwiers L.-H."/>
            <person name="Turgeon B."/>
            <person name="Goodwin S."/>
            <person name="Spatafora J."/>
            <person name="Crous P."/>
            <person name="Grigoriev I."/>
        </authorList>
    </citation>
    <scope>NUCLEOTIDE SEQUENCE</scope>
    <source>
        <strain evidence="1">CBS 122681</strain>
    </source>
</reference>
<dbReference type="Gene3D" id="1.10.150.720">
    <property type="entry name" value="Haloacid dehalogenase-like hydrolase"/>
    <property type="match status" value="1"/>
</dbReference>
<dbReference type="InterPro" id="IPR023214">
    <property type="entry name" value="HAD_sf"/>
</dbReference>
<proteinExistence type="predicted"/>
<dbReference type="Gene3D" id="3.40.50.1000">
    <property type="entry name" value="HAD superfamily/HAD-like"/>
    <property type="match status" value="1"/>
</dbReference>
<dbReference type="EMBL" id="MU004299">
    <property type="protein sequence ID" value="KAF2660557.1"/>
    <property type="molecule type" value="Genomic_DNA"/>
</dbReference>
<name>A0A6A6TMX9_9PLEO</name>
<gene>
    <name evidence="1" type="ORF">K491DRAFT_589214</name>
</gene>
<keyword evidence="2" id="KW-1185">Reference proteome</keyword>
<evidence type="ECO:0000313" key="2">
    <source>
        <dbReference type="Proteomes" id="UP000799324"/>
    </source>
</evidence>
<evidence type="ECO:0000313" key="1">
    <source>
        <dbReference type="EMBL" id="KAF2660557.1"/>
    </source>
</evidence>
<dbReference type="InterPro" id="IPR051828">
    <property type="entry name" value="HAD-like_hydrolase_domain"/>
</dbReference>
<evidence type="ECO:0008006" key="3">
    <source>
        <dbReference type="Google" id="ProtNLM"/>
    </source>
</evidence>
<accession>A0A6A6TMX9</accession>
<dbReference type="GO" id="GO:0005634">
    <property type="term" value="C:nucleus"/>
    <property type="evidence" value="ECO:0007669"/>
    <property type="project" value="TreeGrafter"/>
</dbReference>
<organism evidence="1 2">
    <name type="scientific">Lophiostoma macrostomum CBS 122681</name>
    <dbReference type="NCBI Taxonomy" id="1314788"/>
    <lineage>
        <taxon>Eukaryota</taxon>
        <taxon>Fungi</taxon>
        <taxon>Dikarya</taxon>
        <taxon>Ascomycota</taxon>
        <taxon>Pezizomycotina</taxon>
        <taxon>Dothideomycetes</taxon>
        <taxon>Pleosporomycetidae</taxon>
        <taxon>Pleosporales</taxon>
        <taxon>Lophiostomataceae</taxon>
        <taxon>Lophiostoma</taxon>
    </lineage>
</organism>
<dbReference type="PANTHER" id="PTHR46191:SF2">
    <property type="entry name" value="HALOACID DEHALOGENASE-LIKE HYDROLASE DOMAIN-CONTAINING PROTEIN 3"/>
    <property type="match status" value="1"/>
</dbReference>
<dbReference type="OrthoDB" id="444127at2759"/>
<dbReference type="AlphaFoldDB" id="A0A6A6TMX9"/>
<dbReference type="Proteomes" id="UP000799324">
    <property type="component" value="Unassembled WGS sequence"/>
</dbReference>
<protein>
    <recommendedName>
        <fullName evidence="3">HAD-like protein</fullName>
    </recommendedName>
</protein>
<dbReference type="InterPro" id="IPR036412">
    <property type="entry name" value="HAD-like_sf"/>
</dbReference>
<sequence length="303" mass="34408">MQEKKNLLIAFDAFGTLFHPRVNIAEQYRTVSREHGIVLPTELSKISSTFGDAFKTESTEHPNYGKAFGIETEKWWGNVITKTLTPFLTPSQTIPPPLIAQIYHQFSSKHGYSFYSDVLPIFSLINSHSPSWKWDKTIIGVITNSDNRVPSVLESLGLSVGPRRFGSVSQQRTTEQKKPDIDFVVLSYDVESAKPDRKIFDAGVDMLRDVLDAEADDNDHNPKLSVKDFEKLYVGDEIDKDYLGAERAGWNALYLKRKEGKLLEPHGDGIEEMDELSKDENGNEVVKKIRFITHLEQLQHWGP</sequence>
<dbReference type="SUPFAM" id="SSF56784">
    <property type="entry name" value="HAD-like"/>
    <property type="match status" value="1"/>
</dbReference>